<dbReference type="RefSeq" id="WP_068616927.1">
    <property type="nucleotide sequence ID" value="NZ_CP016268.1"/>
</dbReference>
<evidence type="ECO:0000313" key="1">
    <source>
        <dbReference type="EMBL" id="ANO52019.1"/>
    </source>
</evidence>
<protein>
    <submittedName>
        <fullName evidence="1">Uncharacterized protein</fullName>
    </submittedName>
</protein>
<organism evidence="1 2">
    <name type="scientific">Woeseia oceani</name>
    <dbReference type="NCBI Taxonomy" id="1548547"/>
    <lineage>
        <taxon>Bacteria</taxon>
        <taxon>Pseudomonadati</taxon>
        <taxon>Pseudomonadota</taxon>
        <taxon>Gammaproteobacteria</taxon>
        <taxon>Woeseiales</taxon>
        <taxon>Woeseiaceae</taxon>
        <taxon>Woeseia</taxon>
    </lineage>
</organism>
<dbReference type="Proteomes" id="UP000092695">
    <property type="component" value="Chromosome"/>
</dbReference>
<proteinExistence type="predicted"/>
<dbReference type="EMBL" id="CP016268">
    <property type="protein sequence ID" value="ANO52019.1"/>
    <property type="molecule type" value="Genomic_DNA"/>
</dbReference>
<dbReference type="KEGG" id="woc:BA177_13150"/>
<name>A0A193LI04_9GAMM</name>
<evidence type="ECO:0000313" key="2">
    <source>
        <dbReference type="Proteomes" id="UP000092695"/>
    </source>
</evidence>
<sequence>MTETVNDATNQQVPTMSDDTTDWTALREFKAVDLTASYVLSWHVNGEALLLELDICLAPQHPFYEEPRPSEDACIRPGVLEFPYCVRLVAANRTADKAAIAGLASRLGLGRINGLRRTGDGIYELQGKFGDVTIHAERPILRLKSLAS</sequence>
<dbReference type="AlphaFoldDB" id="A0A193LI04"/>
<accession>A0A193LI04</accession>
<dbReference type="STRING" id="1548547.BA177_13150"/>
<gene>
    <name evidence="1" type="ORF">BA177_13150</name>
</gene>
<keyword evidence="2" id="KW-1185">Reference proteome</keyword>
<reference evidence="1 2" key="1">
    <citation type="submission" date="2016-06" db="EMBL/GenBank/DDBJ databases">
        <title>Complete genome sequence of a deep-branching marine Gamma Proteobacterium Woeseia oceani type strain XK5.</title>
        <authorList>
            <person name="Mu D."/>
            <person name="Du Z."/>
        </authorList>
    </citation>
    <scope>NUCLEOTIDE SEQUENCE [LARGE SCALE GENOMIC DNA]</scope>
    <source>
        <strain evidence="1 2">XK5</strain>
    </source>
</reference>